<keyword evidence="2" id="KW-1185">Reference proteome</keyword>
<accession>A0ABP0C3J4</accession>
<evidence type="ECO:0000313" key="2">
    <source>
        <dbReference type="Proteomes" id="UP001642482"/>
    </source>
</evidence>
<dbReference type="EMBL" id="CAWUHD010000066">
    <property type="protein sequence ID" value="CAK7226463.1"/>
    <property type="molecule type" value="Genomic_DNA"/>
</dbReference>
<name>A0ABP0C3J4_9PEZI</name>
<dbReference type="Proteomes" id="UP001642482">
    <property type="component" value="Unassembled WGS sequence"/>
</dbReference>
<gene>
    <name evidence="1" type="ORF">SEUCBS140593_006248</name>
</gene>
<proteinExistence type="predicted"/>
<protein>
    <submittedName>
        <fullName evidence="1">Uncharacterized protein</fullName>
    </submittedName>
</protein>
<organism evidence="1 2">
    <name type="scientific">Sporothrix eucalyptigena</name>
    <dbReference type="NCBI Taxonomy" id="1812306"/>
    <lineage>
        <taxon>Eukaryota</taxon>
        <taxon>Fungi</taxon>
        <taxon>Dikarya</taxon>
        <taxon>Ascomycota</taxon>
        <taxon>Pezizomycotina</taxon>
        <taxon>Sordariomycetes</taxon>
        <taxon>Sordariomycetidae</taxon>
        <taxon>Ophiostomatales</taxon>
        <taxon>Ophiostomataceae</taxon>
        <taxon>Sporothrix</taxon>
    </lineage>
</organism>
<comment type="caution">
    <text evidence="1">The sequence shown here is derived from an EMBL/GenBank/DDBJ whole genome shotgun (WGS) entry which is preliminary data.</text>
</comment>
<evidence type="ECO:0000313" key="1">
    <source>
        <dbReference type="EMBL" id="CAK7226463.1"/>
    </source>
</evidence>
<feature type="non-terminal residue" evidence="1">
    <location>
        <position position="279"/>
    </location>
</feature>
<sequence length="279" mass="30215">MSTKTWFLSPDFTFLPDGQISLGSIIPEPRRPTTTLASLADLPDIVLPNITSIVETGHSFSEETKPSFGFHLFARFLQVASAKTKTDVSWSRSKSFSEADHEVLTYNGVFTPETLKAIVALDEVKQHMNSGPFGKRNVYIISGIRVAVSSFKVTEKTEKKTSASLGGSGSTPAGVVPVELGVSISGGKDSSQEHSYETAPGIVFAYRLHIIRPKGAGGEAALFSDDNTALFTGQNEDEEEDDVVMEAVEVDRSVFSQDVHVKQGGYIEENFNNEDGVES</sequence>
<reference evidence="1 2" key="1">
    <citation type="submission" date="2024-01" db="EMBL/GenBank/DDBJ databases">
        <authorList>
            <person name="Allen C."/>
            <person name="Tagirdzhanova G."/>
        </authorList>
    </citation>
    <scope>NUCLEOTIDE SEQUENCE [LARGE SCALE GENOMIC DNA]</scope>
</reference>